<dbReference type="AlphaFoldDB" id="A0A9P4IYK8"/>
<name>A0A9P4IYK8_9PEZI</name>
<proteinExistence type="predicted"/>
<protein>
    <submittedName>
        <fullName evidence="2">Uncharacterized protein</fullName>
    </submittedName>
</protein>
<dbReference type="Proteomes" id="UP000799439">
    <property type="component" value="Unassembled WGS sequence"/>
</dbReference>
<accession>A0A9P4IYK8</accession>
<reference evidence="2" key="1">
    <citation type="journal article" date="2020" name="Stud. Mycol.">
        <title>101 Dothideomycetes genomes: a test case for predicting lifestyles and emergence of pathogens.</title>
        <authorList>
            <person name="Haridas S."/>
            <person name="Albert R."/>
            <person name="Binder M."/>
            <person name="Bloem J."/>
            <person name="Labutti K."/>
            <person name="Salamov A."/>
            <person name="Andreopoulos B."/>
            <person name="Baker S."/>
            <person name="Barry K."/>
            <person name="Bills G."/>
            <person name="Bluhm B."/>
            <person name="Cannon C."/>
            <person name="Castanera R."/>
            <person name="Culley D."/>
            <person name="Daum C."/>
            <person name="Ezra D."/>
            <person name="Gonzalez J."/>
            <person name="Henrissat B."/>
            <person name="Kuo A."/>
            <person name="Liang C."/>
            <person name="Lipzen A."/>
            <person name="Lutzoni F."/>
            <person name="Magnuson J."/>
            <person name="Mondo S."/>
            <person name="Nolan M."/>
            <person name="Ohm R."/>
            <person name="Pangilinan J."/>
            <person name="Park H.-J."/>
            <person name="Ramirez L."/>
            <person name="Alfaro M."/>
            <person name="Sun H."/>
            <person name="Tritt A."/>
            <person name="Yoshinaga Y."/>
            <person name="Zwiers L.-H."/>
            <person name="Turgeon B."/>
            <person name="Goodwin S."/>
            <person name="Spatafora J."/>
            <person name="Crous P."/>
            <person name="Grigoriev I."/>
        </authorList>
    </citation>
    <scope>NUCLEOTIDE SEQUENCE</scope>
    <source>
        <strain evidence="2">CBS 260.36</strain>
    </source>
</reference>
<evidence type="ECO:0000313" key="3">
    <source>
        <dbReference type="Proteomes" id="UP000799439"/>
    </source>
</evidence>
<comment type="caution">
    <text evidence="2">The sequence shown here is derived from an EMBL/GenBank/DDBJ whole genome shotgun (WGS) entry which is preliminary data.</text>
</comment>
<dbReference type="EMBL" id="ML996090">
    <property type="protein sequence ID" value="KAF2150085.1"/>
    <property type="molecule type" value="Genomic_DNA"/>
</dbReference>
<gene>
    <name evidence="2" type="ORF">K461DRAFT_39063</name>
</gene>
<feature type="region of interest" description="Disordered" evidence="1">
    <location>
        <begin position="81"/>
        <end position="119"/>
    </location>
</feature>
<organism evidence="2 3">
    <name type="scientific">Myriangium duriaei CBS 260.36</name>
    <dbReference type="NCBI Taxonomy" id="1168546"/>
    <lineage>
        <taxon>Eukaryota</taxon>
        <taxon>Fungi</taxon>
        <taxon>Dikarya</taxon>
        <taxon>Ascomycota</taxon>
        <taxon>Pezizomycotina</taxon>
        <taxon>Dothideomycetes</taxon>
        <taxon>Dothideomycetidae</taxon>
        <taxon>Myriangiales</taxon>
        <taxon>Myriangiaceae</taxon>
        <taxon>Myriangium</taxon>
    </lineage>
</organism>
<evidence type="ECO:0000313" key="2">
    <source>
        <dbReference type="EMBL" id="KAF2150085.1"/>
    </source>
</evidence>
<feature type="compositionally biased region" description="Polar residues" evidence="1">
    <location>
        <begin position="99"/>
        <end position="119"/>
    </location>
</feature>
<evidence type="ECO:0000256" key="1">
    <source>
        <dbReference type="SAM" id="MobiDB-lite"/>
    </source>
</evidence>
<keyword evidence="3" id="KW-1185">Reference proteome</keyword>
<sequence length="119" mass="13088">MAWLIIQPHFGPHCQKSTTDGCSGPGRRWAVKPPIQRLRLVAALLLFPAVADPAICYLEHLSILNFLRMITSGIVSPEVSGTPMTMIPRGSQYRHEGTHSSTMKDAPLSQPSATTLLRR</sequence>